<sequence>MEDGEQPHKRQAHDHQRKSLSHDTTEEEVTPHQVKALVRKIKLEAISLPAVMWAPGELTENKLKLKELNQTLNGIVNSISKTLYFYEKRHWKKILPDNKTLEEKEEQEQIADEKARLRQYVQKSSFYAASKKTVTENKLLEKLADFGAGDLRQARVLDIGCGDGYWLRKFIQQGTAPENTFGMEIQPQLLEQARQQSAEPASYFSTFPDELPFAADSFDIILMFGFLTHILNDRLRFRIGREATRVLKKDGLLLTTDLLGGAEQQLEPFFACTLRGVCLEDLNDIFPECEIAFEENVSRSSLTVIRKKQ</sequence>
<dbReference type="Gene3D" id="3.40.50.150">
    <property type="entry name" value="Vaccinia Virus protein VP39"/>
    <property type="match status" value="1"/>
</dbReference>
<reference evidence="4" key="1">
    <citation type="submission" date="2016-10" db="EMBL/GenBank/DDBJ databases">
        <authorList>
            <person name="Varghese N."/>
            <person name="Submissions S."/>
        </authorList>
    </citation>
    <scope>NUCLEOTIDE SEQUENCE [LARGE SCALE GENOMIC DNA]</scope>
    <source>
        <strain evidence="4">SP</strain>
    </source>
</reference>
<evidence type="ECO:0000313" key="4">
    <source>
        <dbReference type="Proteomes" id="UP000198935"/>
    </source>
</evidence>
<keyword evidence="3" id="KW-0489">Methyltransferase</keyword>
<dbReference type="PANTHER" id="PTHR42912">
    <property type="entry name" value="METHYLTRANSFERASE"/>
    <property type="match status" value="1"/>
</dbReference>
<dbReference type="CDD" id="cd02440">
    <property type="entry name" value="AdoMet_MTases"/>
    <property type="match status" value="1"/>
</dbReference>
<accession>A0A1H3HRQ2</accession>
<dbReference type="AlphaFoldDB" id="A0A1H3HRQ2"/>
<organism evidence="3 4">
    <name type="scientific">Evansella caseinilytica</name>
    <dbReference type="NCBI Taxonomy" id="1503961"/>
    <lineage>
        <taxon>Bacteria</taxon>
        <taxon>Bacillati</taxon>
        <taxon>Bacillota</taxon>
        <taxon>Bacilli</taxon>
        <taxon>Bacillales</taxon>
        <taxon>Bacillaceae</taxon>
        <taxon>Evansella</taxon>
    </lineage>
</organism>
<feature type="domain" description="Methyltransferase" evidence="2">
    <location>
        <begin position="156"/>
        <end position="251"/>
    </location>
</feature>
<evidence type="ECO:0000259" key="2">
    <source>
        <dbReference type="Pfam" id="PF13649"/>
    </source>
</evidence>
<dbReference type="Pfam" id="PF13649">
    <property type="entry name" value="Methyltransf_25"/>
    <property type="match status" value="1"/>
</dbReference>
<feature type="region of interest" description="Disordered" evidence="1">
    <location>
        <begin position="1"/>
        <end position="30"/>
    </location>
</feature>
<dbReference type="InterPro" id="IPR041698">
    <property type="entry name" value="Methyltransf_25"/>
</dbReference>
<keyword evidence="3" id="KW-0808">Transferase</keyword>
<gene>
    <name evidence="3" type="ORF">SAMN05421736_101592</name>
</gene>
<dbReference type="InterPro" id="IPR050508">
    <property type="entry name" value="Methyltransf_Superfamily"/>
</dbReference>
<dbReference type="SUPFAM" id="SSF53335">
    <property type="entry name" value="S-adenosyl-L-methionine-dependent methyltransferases"/>
    <property type="match status" value="1"/>
</dbReference>
<dbReference type="STRING" id="1503961.SAMN05421736_101592"/>
<proteinExistence type="predicted"/>
<evidence type="ECO:0000313" key="3">
    <source>
        <dbReference type="EMBL" id="SDY18112.1"/>
    </source>
</evidence>
<dbReference type="InterPro" id="IPR029063">
    <property type="entry name" value="SAM-dependent_MTases_sf"/>
</dbReference>
<dbReference type="GO" id="GO:0008168">
    <property type="term" value="F:methyltransferase activity"/>
    <property type="evidence" value="ECO:0007669"/>
    <property type="project" value="UniProtKB-KW"/>
</dbReference>
<dbReference type="Proteomes" id="UP000198935">
    <property type="component" value="Unassembled WGS sequence"/>
</dbReference>
<name>A0A1H3HRQ2_9BACI</name>
<evidence type="ECO:0000256" key="1">
    <source>
        <dbReference type="SAM" id="MobiDB-lite"/>
    </source>
</evidence>
<dbReference type="EMBL" id="FNPI01000001">
    <property type="protein sequence ID" value="SDY18112.1"/>
    <property type="molecule type" value="Genomic_DNA"/>
</dbReference>
<feature type="compositionally biased region" description="Basic residues" evidence="1">
    <location>
        <begin position="9"/>
        <end position="19"/>
    </location>
</feature>
<dbReference type="GO" id="GO:0032259">
    <property type="term" value="P:methylation"/>
    <property type="evidence" value="ECO:0007669"/>
    <property type="project" value="UniProtKB-KW"/>
</dbReference>
<protein>
    <submittedName>
        <fullName evidence="3">Methyltransferase domain-containing protein</fullName>
    </submittedName>
</protein>
<keyword evidence="4" id="KW-1185">Reference proteome</keyword>
<dbReference type="OrthoDB" id="5522265at2"/>